<evidence type="ECO:0000259" key="8">
    <source>
        <dbReference type="PROSITE" id="PS50966"/>
    </source>
</evidence>
<feature type="compositionally biased region" description="Polar residues" evidence="7">
    <location>
        <begin position="839"/>
        <end position="848"/>
    </location>
</feature>
<dbReference type="InterPro" id="IPR004330">
    <property type="entry name" value="FAR1_DNA_bnd_dom"/>
</dbReference>
<feature type="compositionally biased region" description="Basic residues" evidence="7">
    <location>
        <begin position="814"/>
        <end position="824"/>
    </location>
</feature>
<evidence type="ECO:0000256" key="1">
    <source>
        <dbReference type="ARBA" id="ARBA00005889"/>
    </source>
</evidence>
<evidence type="ECO:0000256" key="2">
    <source>
        <dbReference type="ARBA" id="ARBA00022723"/>
    </source>
</evidence>
<accession>A0A2I0BEZ6</accession>
<dbReference type="Pfam" id="PF10551">
    <property type="entry name" value="MULE"/>
    <property type="match status" value="1"/>
</dbReference>
<proteinExistence type="inferred from homology"/>
<dbReference type="EMBL" id="KZ451886">
    <property type="protein sequence ID" value="PKA66380.1"/>
    <property type="molecule type" value="Genomic_DNA"/>
</dbReference>
<evidence type="ECO:0000256" key="5">
    <source>
        <dbReference type="PROSITE-ProRule" id="PRU00325"/>
    </source>
</evidence>
<evidence type="ECO:0000313" key="10">
    <source>
        <dbReference type="Proteomes" id="UP000236161"/>
    </source>
</evidence>
<dbReference type="GO" id="GO:0008270">
    <property type="term" value="F:zinc ion binding"/>
    <property type="evidence" value="ECO:0007669"/>
    <property type="project" value="UniProtKB-UniRule"/>
</dbReference>
<comment type="subcellular location">
    <subcellularLocation>
        <location evidence="6">Nucleus</location>
    </subcellularLocation>
</comment>
<dbReference type="Pfam" id="PF03101">
    <property type="entry name" value="FAR1"/>
    <property type="match status" value="2"/>
</dbReference>
<keyword evidence="10" id="KW-1185">Reference proteome</keyword>
<dbReference type="GO" id="GO:0006355">
    <property type="term" value="P:regulation of DNA-templated transcription"/>
    <property type="evidence" value="ECO:0007669"/>
    <property type="project" value="UniProtKB-UniRule"/>
</dbReference>
<dbReference type="STRING" id="1088818.A0A2I0BEZ6"/>
<evidence type="ECO:0000256" key="3">
    <source>
        <dbReference type="ARBA" id="ARBA00022771"/>
    </source>
</evidence>
<evidence type="ECO:0000256" key="4">
    <source>
        <dbReference type="ARBA" id="ARBA00022833"/>
    </source>
</evidence>
<gene>
    <name evidence="9" type="primary">FRS5</name>
    <name evidence="9" type="ORF">AXF42_Ash007077</name>
</gene>
<dbReference type="PANTHER" id="PTHR31669:SF290">
    <property type="entry name" value="PROTEIN FAR1-RELATED SEQUENCE"/>
    <property type="match status" value="1"/>
</dbReference>
<dbReference type="GO" id="GO:0005634">
    <property type="term" value="C:nucleus"/>
    <property type="evidence" value="ECO:0007669"/>
    <property type="project" value="UniProtKB-SubCell"/>
</dbReference>
<keyword evidence="6" id="KW-0539">Nucleus</keyword>
<dbReference type="PANTHER" id="PTHR31669">
    <property type="entry name" value="PROTEIN FAR1-RELATED SEQUENCE 10-RELATED"/>
    <property type="match status" value="1"/>
</dbReference>
<dbReference type="InterPro" id="IPR018289">
    <property type="entry name" value="MULE_transposase_dom"/>
</dbReference>
<protein>
    <recommendedName>
        <fullName evidence="6">Protein FAR1-RELATED SEQUENCE</fullName>
    </recommendedName>
</protein>
<dbReference type="InterPro" id="IPR031052">
    <property type="entry name" value="FHY3/FAR1"/>
</dbReference>
<dbReference type="SMART" id="SM00575">
    <property type="entry name" value="ZnF_PMZ"/>
    <property type="match status" value="1"/>
</dbReference>
<dbReference type="AlphaFoldDB" id="A0A2I0BEZ6"/>
<dbReference type="Pfam" id="PF04434">
    <property type="entry name" value="SWIM"/>
    <property type="match status" value="1"/>
</dbReference>
<keyword evidence="3 5" id="KW-0863">Zinc-finger</keyword>
<feature type="domain" description="SWIM-type" evidence="8">
    <location>
        <begin position="684"/>
        <end position="720"/>
    </location>
</feature>
<organism evidence="9 10">
    <name type="scientific">Apostasia shenzhenica</name>
    <dbReference type="NCBI Taxonomy" id="1088818"/>
    <lineage>
        <taxon>Eukaryota</taxon>
        <taxon>Viridiplantae</taxon>
        <taxon>Streptophyta</taxon>
        <taxon>Embryophyta</taxon>
        <taxon>Tracheophyta</taxon>
        <taxon>Spermatophyta</taxon>
        <taxon>Magnoliopsida</taxon>
        <taxon>Liliopsida</taxon>
        <taxon>Asparagales</taxon>
        <taxon>Orchidaceae</taxon>
        <taxon>Apostasioideae</taxon>
        <taxon>Apostasia</taxon>
    </lineage>
</organism>
<keyword evidence="2 6" id="KW-0479">Metal-binding</keyword>
<comment type="function">
    <text evidence="6">Putative transcription activator involved in regulating light control of development.</text>
</comment>
<comment type="similarity">
    <text evidence="1 6">Belongs to the FHY3/FAR1 family.</text>
</comment>
<dbReference type="InterPro" id="IPR006564">
    <property type="entry name" value="Znf_PMZ"/>
</dbReference>
<sequence length="848" mass="96903">MDGSGNAGNGLMEGHVDLDDNINFWATFGVSPHVVVEPENSIQHHEQQIEPQLEFSEQPVRRELCLVEVDPRIEPYVGMEFDSGEAAKTFYIAYAGKVGFSVRIARSRRSKCNESIIMLRFVCSKEGFSREKRIIAGKKTRKRAASIREGCKAMLEVIRRGDEKWVVTKLIKEHNHEVGMPSKVHYIATEGDAELVPYVGMEFESLEMAKTFYYAYASRMGFEARVRQSRRSLHDESLKMLKLVCSKHRYHSGRDENGDDGRKGLVPDPSREGCNALFEIVRKDADVWMVSKLELDHTHELAPSPHSKVRCVRSQGEILVIAKNFSDTRNLLLSSQDSQGYPREIRYNDLGPEDAQNLLEYFKKTQMDNPAFFYALQYEQNNCMTNIFWADAKARMAYHYFGDSVTLDFSYKNNKDFMPLLLFTGVNHHLQPVIFGCALLVDESEASFIWLFEQWLAAMLSHYPVSLVSIFSWAIANAAAKVLPNTRLIFCRKHILSTLLDELPELCESHSIFEEELTGCVEECRTIELFESRWSSIINKYDLRDNAYFRSLFGIRDKWVPLYLRDTFCVEASASLRSETFDKVVEKYCNAKSPLRVAVRQFGQSIANSCEKEAQADYITLFEKPFLRTASPMEKQASGIYTRIMFEKFQEEFVESLGYHVDKIEDGTHGKYQVARNEDVAGAYTVTFNPSENKAQCSCSMFEVSGILCRHVLRVFMIAGVRALPNEYILKRWMKNAKSAYIFEEFGVETRANSEESSAARYADLYRDAVRCAKEGATSPELYCVAKEAIQKAIAEVVSAKQKRGEQILQSFKRAQKKGMKKPAKATIKKDDSSKLLKMTTSPENDFR</sequence>
<reference evidence="9 10" key="1">
    <citation type="journal article" date="2017" name="Nature">
        <title>The Apostasia genome and the evolution of orchids.</title>
        <authorList>
            <person name="Zhang G.Q."/>
            <person name="Liu K.W."/>
            <person name="Li Z."/>
            <person name="Lohaus R."/>
            <person name="Hsiao Y.Y."/>
            <person name="Niu S.C."/>
            <person name="Wang J.Y."/>
            <person name="Lin Y.C."/>
            <person name="Xu Q."/>
            <person name="Chen L.J."/>
            <person name="Yoshida K."/>
            <person name="Fujiwara S."/>
            <person name="Wang Z.W."/>
            <person name="Zhang Y.Q."/>
            <person name="Mitsuda N."/>
            <person name="Wang M."/>
            <person name="Liu G.H."/>
            <person name="Pecoraro L."/>
            <person name="Huang H.X."/>
            <person name="Xiao X.J."/>
            <person name="Lin M."/>
            <person name="Wu X.Y."/>
            <person name="Wu W.L."/>
            <person name="Chen Y.Y."/>
            <person name="Chang S.B."/>
            <person name="Sakamoto S."/>
            <person name="Ohme-Takagi M."/>
            <person name="Yagi M."/>
            <person name="Zeng S.J."/>
            <person name="Shen C.Y."/>
            <person name="Yeh C.M."/>
            <person name="Luo Y.B."/>
            <person name="Tsai W.C."/>
            <person name="Van de Peer Y."/>
            <person name="Liu Z.J."/>
        </authorList>
    </citation>
    <scope>NUCLEOTIDE SEQUENCE [LARGE SCALE GENOMIC DNA]</scope>
    <source>
        <strain evidence="10">cv. Shenzhen</strain>
        <tissue evidence="9">Stem</tissue>
    </source>
</reference>
<evidence type="ECO:0000313" key="9">
    <source>
        <dbReference type="EMBL" id="PKA66380.1"/>
    </source>
</evidence>
<name>A0A2I0BEZ6_9ASPA</name>
<evidence type="ECO:0000256" key="7">
    <source>
        <dbReference type="SAM" id="MobiDB-lite"/>
    </source>
</evidence>
<feature type="region of interest" description="Disordered" evidence="7">
    <location>
        <begin position="812"/>
        <end position="848"/>
    </location>
</feature>
<dbReference type="PROSITE" id="PS50966">
    <property type="entry name" value="ZF_SWIM"/>
    <property type="match status" value="1"/>
</dbReference>
<dbReference type="InterPro" id="IPR007527">
    <property type="entry name" value="Znf_SWIM"/>
</dbReference>
<dbReference type="OrthoDB" id="1927586at2759"/>
<keyword evidence="4 6" id="KW-0862">Zinc</keyword>
<dbReference type="Proteomes" id="UP000236161">
    <property type="component" value="Unassembled WGS sequence"/>
</dbReference>
<evidence type="ECO:0000256" key="6">
    <source>
        <dbReference type="RuleBase" id="RU367018"/>
    </source>
</evidence>